<keyword evidence="1" id="KW-0472">Membrane</keyword>
<keyword evidence="1" id="KW-0812">Transmembrane</keyword>
<accession>A0ABN9WDL6</accession>
<organism evidence="2 3">
    <name type="scientific">Prorocentrum cordatum</name>
    <dbReference type="NCBI Taxonomy" id="2364126"/>
    <lineage>
        <taxon>Eukaryota</taxon>
        <taxon>Sar</taxon>
        <taxon>Alveolata</taxon>
        <taxon>Dinophyceae</taxon>
        <taxon>Prorocentrales</taxon>
        <taxon>Prorocentraceae</taxon>
        <taxon>Prorocentrum</taxon>
    </lineage>
</organism>
<sequence>MPLWGPTDMMEETRMMDQMITLEAVLVADCVTLGMARVWTRVLLLLLGLLVEVMIIGLGAMPSVLGVMLTMAILLLIYLRFLSSLFNSDAKVFVPIGEDHSLAPGRAPDDDTGKVEELLLEDDGMTIEELLLLAGPDGADLPCAGLPSSDLLLAPGRAPDCSPGKVEEVLPSEIKDMFLAIQAHRRDDEVSPCACP</sequence>
<protein>
    <submittedName>
        <fullName evidence="2">Uncharacterized protein</fullName>
    </submittedName>
</protein>
<keyword evidence="3" id="KW-1185">Reference proteome</keyword>
<dbReference type="Proteomes" id="UP001189429">
    <property type="component" value="Unassembled WGS sequence"/>
</dbReference>
<evidence type="ECO:0000313" key="2">
    <source>
        <dbReference type="EMBL" id="CAK0884445.1"/>
    </source>
</evidence>
<feature type="transmembrane region" description="Helical" evidence="1">
    <location>
        <begin position="45"/>
        <end position="78"/>
    </location>
</feature>
<proteinExistence type="predicted"/>
<reference evidence="2" key="1">
    <citation type="submission" date="2023-10" db="EMBL/GenBank/DDBJ databases">
        <authorList>
            <person name="Chen Y."/>
            <person name="Shah S."/>
            <person name="Dougan E. K."/>
            <person name="Thang M."/>
            <person name="Chan C."/>
        </authorList>
    </citation>
    <scope>NUCLEOTIDE SEQUENCE [LARGE SCALE GENOMIC DNA]</scope>
</reference>
<dbReference type="EMBL" id="CAUYUJ010018549">
    <property type="protein sequence ID" value="CAK0884445.1"/>
    <property type="molecule type" value="Genomic_DNA"/>
</dbReference>
<gene>
    <name evidence="2" type="ORF">PCOR1329_LOCUS66396</name>
</gene>
<evidence type="ECO:0000256" key="1">
    <source>
        <dbReference type="SAM" id="Phobius"/>
    </source>
</evidence>
<name>A0ABN9WDL6_9DINO</name>
<evidence type="ECO:0000313" key="3">
    <source>
        <dbReference type="Proteomes" id="UP001189429"/>
    </source>
</evidence>
<comment type="caution">
    <text evidence="2">The sequence shown here is derived from an EMBL/GenBank/DDBJ whole genome shotgun (WGS) entry which is preliminary data.</text>
</comment>
<keyword evidence="1" id="KW-1133">Transmembrane helix</keyword>